<evidence type="ECO:0000259" key="7">
    <source>
        <dbReference type="Pfam" id="PF06813"/>
    </source>
</evidence>
<dbReference type="Proteomes" id="UP000008141">
    <property type="component" value="Unassembled WGS sequence"/>
</dbReference>
<evidence type="ECO:0000256" key="2">
    <source>
        <dbReference type="ARBA" id="ARBA00022692"/>
    </source>
</evidence>
<dbReference type="AlphaFoldDB" id="E1ZH88"/>
<proteinExistence type="predicted"/>
<dbReference type="OMA" id="DGAICFF"/>
<dbReference type="InterPro" id="IPR036259">
    <property type="entry name" value="MFS_trans_sf"/>
</dbReference>
<dbReference type="InParanoid" id="E1ZH88"/>
<feature type="transmembrane region" description="Helical" evidence="6">
    <location>
        <begin position="84"/>
        <end position="104"/>
    </location>
</feature>
<comment type="subcellular location">
    <subcellularLocation>
        <location evidence="1">Membrane</location>
        <topology evidence="1">Multi-pass membrane protein</topology>
    </subcellularLocation>
</comment>
<dbReference type="InterPro" id="IPR010658">
    <property type="entry name" value="Nodulin-like"/>
</dbReference>
<dbReference type="KEGG" id="cvr:CHLNCDRAFT_52858"/>
<feature type="transmembrane region" description="Helical" evidence="6">
    <location>
        <begin position="410"/>
        <end position="436"/>
    </location>
</feature>
<feature type="transmembrane region" description="Helical" evidence="6">
    <location>
        <begin position="207"/>
        <end position="231"/>
    </location>
</feature>
<evidence type="ECO:0000313" key="9">
    <source>
        <dbReference type="Proteomes" id="UP000008141"/>
    </source>
</evidence>
<keyword evidence="4 6" id="KW-0472">Membrane</keyword>
<feature type="transmembrane region" description="Helical" evidence="6">
    <location>
        <begin position="164"/>
        <end position="186"/>
    </location>
</feature>
<keyword evidence="3 6" id="KW-1133">Transmembrane helix</keyword>
<accession>E1ZH88</accession>
<evidence type="ECO:0000256" key="4">
    <source>
        <dbReference type="ARBA" id="ARBA00023136"/>
    </source>
</evidence>
<dbReference type="PANTHER" id="PTHR21576">
    <property type="entry name" value="UNCHARACTERIZED NODULIN-LIKE PROTEIN"/>
    <property type="match status" value="1"/>
</dbReference>
<evidence type="ECO:0000256" key="1">
    <source>
        <dbReference type="ARBA" id="ARBA00004141"/>
    </source>
</evidence>
<evidence type="ECO:0000256" key="3">
    <source>
        <dbReference type="ARBA" id="ARBA00022989"/>
    </source>
</evidence>
<dbReference type="SUPFAM" id="SSF103473">
    <property type="entry name" value="MFS general substrate transporter"/>
    <property type="match status" value="1"/>
</dbReference>
<sequence length="601" mass="64020">MGYCGWCPYLNKWFTFVASIGVALCCGLTYTFAIWSGAIKNKYGLDQERLQFIASAANVGGYSSIFSGLMYDALEKHKRVGPRVVVMIGCAANALGYIGLWAAVKGVFQAKFWHLVCLAALAANGGTWGDTAALVTNVRNFPSSRGSLFAAVYSGLYAPDKESFLLFLALAPVGMGLLALPFINHCSFVQQSELEAGQHVFTSEGRFIFSLQALGTLAVYLIVSATVASLYPLTRAVHLTVMAGAFVLLLPLLLIPVGSGGILSKKAEVDYTHLSHYQDEEEEQGEEEEQAVASARTNDESSGSGPDKLGLTQPLLEPAVMGMERHAAAALGSHQGGTVDAINGRAAGQVAAATDPASSRPVPEMSPGDCLRSKSFWLLFLILVIGLGSGRMSFGYVPERLLHGSGTPRLLFLPIVSGLMAATCLGLAFGGIGMLYPLAAMAGFAFGGHWSLFPSLVSELFGLTRFAGKCSAKHAALACCCPWYATCHLISLSPAWHAANYTMMQLAPAVGSFGLAMGLSGYLYERALARHGMGENTCVGQDCFQLTFLILSGLGVVATGCSVLLYERKKGIYAWHAHELHTYDEEVQREEGPTPVRSVSL</sequence>
<organism evidence="9">
    <name type="scientific">Chlorella variabilis</name>
    <name type="common">Green alga</name>
    <dbReference type="NCBI Taxonomy" id="554065"/>
    <lineage>
        <taxon>Eukaryota</taxon>
        <taxon>Viridiplantae</taxon>
        <taxon>Chlorophyta</taxon>
        <taxon>core chlorophytes</taxon>
        <taxon>Trebouxiophyceae</taxon>
        <taxon>Chlorellales</taxon>
        <taxon>Chlorellaceae</taxon>
        <taxon>Chlorella clade</taxon>
        <taxon>Chlorella</taxon>
    </lineage>
</organism>
<dbReference type="GeneID" id="17354468"/>
<protein>
    <recommendedName>
        <fullName evidence="7">Nodulin-like domain-containing protein</fullName>
    </recommendedName>
</protein>
<feature type="region of interest" description="Disordered" evidence="5">
    <location>
        <begin position="277"/>
        <end position="311"/>
    </location>
</feature>
<feature type="domain" description="Nodulin-like" evidence="7">
    <location>
        <begin position="12"/>
        <end position="256"/>
    </location>
</feature>
<dbReference type="EMBL" id="GL433846">
    <property type="protein sequence ID" value="EFN55080.1"/>
    <property type="molecule type" value="Genomic_DNA"/>
</dbReference>
<evidence type="ECO:0000256" key="5">
    <source>
        <dbReference type="SAM" id="MobiDB-lite"/>
    </source>
</evidence>
<feature type="compositionally biased region" description="Acidic residues" evidence="5">
    <location>
        <begin position="279"/>
        <end position="290"/>
    </location>
</feature>
<dbReference type="RefSeq" id="XP_005847182.1">
    <property type="nucleotide sequence ID" value="XM_005847120.1"/>
</dbReference>
<reference evidence="8 9" key="1">
    <citation type="journal article" date="2010" name="Plant Cell">
        <title>The Chlorella variabilis NC64A genome reveals adaptation to photosymbiosis, coevolution with viruses, and cryptic sex.</title>
        <authorList>
            <person name="Blanc G."/>
            <person name="Duncan G."/>
            <person name="Agarkova I."/>
            <person name="Borodovsky M."/>
            <person name="Gurnon J."/>
            <person name="Kuo A."/>
            <person name="Lindquist E."/>
            <person name="Lucas S."/>
            <person name="Pangilinan J."/>
            <person name="Polle J."/>
            <person name="Salamov A."/>
            <person name="Terry A."/>
            <person name="Yamada T."/>
            <person name="Dunigan D.D."/>
            <person name="Grigoriev I.V."/>
            <person name="Claverie J.M."/>
            <person name="Van Etten J.L."/>
        </authorList>
    </citation>
    <scope>NUCLEOTIDE SEQUENCE [LARGE SCALE GENOMIC DNA]</scope>
    <source>
        <strain evidence="8 9">NC64A</strain>
    </source>
</reference>
<dbReference type="OrthoDB" id="410267at2759"/>
<feature type="transmembrane region" description="Helical" evidence="6">
    <location>
        <begin position="13"/>
        <end position="35"/>
    </location>
</feature>
<dbReference type="PANTHER" id="PTHR21576:SF158">
    <property type="entry name" value="RIBOSOMAL RNA-PROCESSING PROTEIN 12-LIKE CONSERVED DOMAIN-CONTAINING PROTEIN"/>
    <property type="match status" value="1"/>
</dbReference>
<feature type="transmembrane region" description="Helical" evidence="6">
    <location>
        <begin position="376"/>
        <end position="398"/>
    </location>
</feature>
<keyword evidence="2 6" id="KW-0812">Transmembrane</keyword>
<feature type="transmembrane region" description="Helical" evidence="6">
    <location>
        <begin position="237"/>
        <end position="257"/>
    </location>
</feature>
<name>E1ZH88_CHLVA</name>
<evidence type="ECO:0000256" key="6">
    <source>
        <dbReference type="SAM" id="Phobius"/>
    </source>
</evidence>
<dbReference type="GO" id="GO:0016020">
    <property type="term" value="C:membrane"/>
    <property type="evidence" value="ECO:0007669"/>
    <property type="project" value="UniProtKB-SubCell"/>
</dbReference>
<dbReference type="Pfam" id="PF06813">
    <property type="entry name" value="Nodulin-like"/>
    <property type="match status" value="1"/>
</dbReference>
<dbReference type="FunCoup" id="E1ZH88">
    <property type="interactions" value="518"/>
</dbReference>
<feature type="transmembrane region" description="Helical" evidence="6">
    <location>
        <begin position="506"/>
        <end position="524"/>
    </location>
</feature>
<gene>
    <name evidence="8" type="ORF">CHLNCDRAFT_52858</name>
</gene>
<evidence type="ECO:0000313" key="8">
    <source>
        <dbReference type="EMBL" id="EFN55080.1"/>
    </source>
</evidence>
<dbReference type="eggNOG" id="ENOG502QSJM">
    <property type="taxonomic scope" value="Eukaryota"/>
</dbReference>
<feature type="transmembrane region" description="Helical" evidence="6">
    <location>
        <begin position="544"/>
        <end position="566"/>
    </location>
</feature>
<keyword evidence="9" id="KW-1185">Reference proteome</keyword>